<dbReference type="InterPro" id="IPR010985">
    <property type="entry name" value="Ribbon_hlx_hlx"/>
</dbReference>
<dbReference type="InterPro" id="IPR013321">
    <property type="entry name" value="Arc_rbn_hlx_hlx"/>
</dbReference>
<dbReference type="OrthoDB" id="9812023at2"/>
<accession>A0A0E2Z4A9</accession>
<dbReference type="CDD" id="cd22233">
    <property type="entry name" value="RHH_CopAso-like"/>
    <property type="match status" value="1"/>
</dbReference>
<sequence>MTTTMTLRLDPELKNRLDQLAKAMHRSKSFLAVQALQDFIELNEWQVGEIESAIKEADQGDFASQQAVSQTLSKWRVGGS</sequence>
<dbReference type="SUPFAM" id="SSF47598">
    <property type="entry name" value="Ribbon-helix-helix"/>
    <property type="match status" value="1"/>
</dbReference>
<dbReference type="PANTHER" id="PTHR40688">
    <property type="match status" value="1"/>
</dbReference>
<evidence type="ECO:0000313" key="2">
    <source>
        <dbReference type="Proteomes" id="UP000028839"/>
    </source>
</evidence>
<reference evidence="1 2" key="1">
    <citation type="submission" date="2014-07" db="EMBL/GenBank/DDBJ databases">
        <title>Comparative analysis of Nitrosococcus oceani genome inventories of strains from Pacific and Atlantic gyres.</title>
        <authorList>
            <person name="Lim C.K."/>
            <person name="Wang L."/>
            <person name="Sayavedra-Soto L.A."/>
            <person name="Klotz M.G."/>
        </authorList>
    </citation>
    <scope>NUCLEOTIDE SEQUENCE [LARGE SCALE GENOMIC DNA]</scope>
    <source>
        <strain evidence="1 2">C-27</strain>
    </source>
</reference>
<comment type="caution">
    <text evidence="1">The sequence shown here is derived from an EMBL/GenBank/DDBJ whole genome shotgun (WGS) entry which is preliminary data.</text>
</comment>
<dbReference type="AlphaFoldDB" id="A0A0E2Z4A9"/>
<evidence type="ECO:0000313" key="1">
    <source>
        <dbReference type="EMBL" id="KFI20543.1"/>
    </source>
</evidence>
<organism evidence="1 2">
    <name type="scientific">Nitrosococcus oceani C-27</name>
    <dbReference type="NCBI Taxonomy" id="314279"/>
    <lineage>
        <taxon>Bacteria</taxon>
        <taxon>Pseudomonadati</taxon>
        <taxon>Pseudomonadota</taxon>
        <taxon>Gammaproteobacteria</taxon>
        <taxon>Chromatiales</taxon>
        <taxon>Chromatiaceae</taxon>
        <taxon>Nitrosococcus</taxon>
    </lineage>
</organism>
<protein>
    <submittedName>
        <fullName evidence="1">Uncharacterized protein</fullName>
    </submittedName>
</protein>
<dbReference type="HOGENOM" id="CLU_155311_5_2_6"/>
<dbReference type="PANTHER" id="PTHR40688:SF2">
    <property type="entry name" value="RIBBON-HELIX-HELIX PROTEIN COPG DOMAIN-CONTAINING PROTEIN"/>
    <property type="match status" value="1"/>
</dbReference>
<dbReference type="GO" id="GO:0006355">
    <property type="term" value="P:regulation of DNA-templated transcription"/>
    <property type="evidence" value="ECO:0007669"/>
    <property type="project" value="InterPro"/>
</dbReference>
<gene>
    <name evidence="1" type="ORF">IB75_02310</name>
</gene>
<dbReference type="InterPro" id="IPR052991">
    <property type="entry name" value="Non-func_TypeII_TA_Antitoxin"/>
</dbReference>
<dbReference type="Gene3D" id="1.10.1220.10">
    <property type="entry name" value="Met repressor-like"/>
    <property type="match status" value="1"/>
</dbReference>
<proteinExistence type="predicted"/>
<name>A0A0E2Z4A9_9GAMM</name>
<dbReference type="EMBL" id="JPGN01000016">
    <property type="protein sequence ID" value="KFI20543.1"/>
    <property type="molecule type" value="Genomic_DNA"/>
</dbReference>
<dbReference type="Proteomes" id="UP000028839">
    <property type="component" value="Unassembled WGS sequence"/>
</dbReference>